<sequence>MESRTEGLNSEVTSRPEAVHSSSANTTDGIILPITGHKLNGQNFIQWAQSVRIFIYGKGKEEYLTGAIVQRKKMIQDTEPGSWKIQRRYGMQLERPTPTSIIPRRFSKSRVFSKIFDKEIQLLPNILISLHGIGNNSIFMKNWFGSVPKMDSYTRREESRQKVMLGTQNSSKNLENSALVARGTQSNNNNHQTKKNRPWCDHCRKPGHTKETCWHLHGKPADWKPSRPHKTEKVGVTPLQPKKTHLALAQILDRLAKSNWRH</sequence>
<evidence type="ECO:0008006" key="4">
    <source>
        <dbReference type="Google" id="ProtNLM"/>
    </source>
</evidence>
<evidence type="ECO:0000256" key="1">
    <source>
        <dbReference type="SAM" id="MobiDB-lite"/>
    </source>
</evidence>
<dbReference type="Proteomes" id="UP000288805">
    <property type="component" value="Unassembled WGS sequence"/>
</dbReference>
<gene>
    <name evidence="2" type="ORF">CK203_030008</name>
</gene>
<proteinExistence type="predicted"/>
<dbReference type="AlphaFoldDB" id="A0A438IKB8"/>
<name>A0A438IKB8_VITVI</name>
<evidence type="ECO:0000313" key="2">
    <source>
        <dbReference type="EMBL" id="RVW97174.1"/>
    </source>
</evidence>
<protein>
    <recommendedName>
        <fullName evidence="4">Retrotransposon Copia-like N-terminal domain-containing protein</fullName>
    </recommendedName>
</protein>
<reference evidence="2 3" key="1">
    <citation type="journal article" date="2018" name="PLoS Genet.">
        <title>Population sequencing reveals clonal diversity and ancestral inbreeding in the grapevine cultivar Chardonnay.</title>
        <authorList>
            <person name="Roach M.J."/>
            <person name="Johnson D.L."/>
            <person name="Bohlmann J."/>
            <person name="van Vuuren H.J."/>
            <person name="Jones S.J."/>
            <person name="Pretorius I.S."/>
            <person name="Schmidt S.A."/>
            <person name="Borneman A.R."/>
        </authorList>
    </citation>
    <scope>NUCLEOTIDE SEQUENCE [LARGE SCALE GENOMIC DNA]</scope>
    <source>
        <strain evidence="3">cv. Chardonnay</strain>
        <tissue evidence="2">Leaf</tissue>
    </source>
</reference>
<comment type="caution">
    <text evidence="2">The sequence shown here is derived from an EMBL/GenBank/DDBJ whole genome shotgun (WGS) entry which is preliminary data.</text>
</comment>
<dbReference type="PANTHER" id="PTHR34222:SF40">
    <property type="match status" value="1"/>
</dbReference>
<dbReference type="EMBL" id="QGNW01000103">
    <property type="protein sequence ID" value="RVW97174.1"/>
    <property type="molecule type" value="Genomic_DNA"/>
</dbReference>
<organism evidence="2 3">
    <name type="scientific">Vitis vinifera</name>
    <name type="common">Grape</name>
    <dbReference type="NCBI Taxonomy" id="29760"/>
    <lineage>
        <taxon>Eukaryota</taxon>
        <taxon>Viridiplantae</taxon>
        <taxon>Streptophyta</taxon>
        <taxon>Embryophyta</taxon>
        <taxon>Tracheophyta</taxon>
        <taxon>Spermatophyta</taxon>
        <taxon>Magnoliopsida</taxon>
        <taxon>eudicotyledons</taxon>
        <taxon>Gunneridae</taxon>
        <taxon>Pentapetalae</taxon>
        <taxon>rosids</taxon>
        <taxon>Vitales</taxon>
        <taxon>Vitaceae</taxon>
        <taxon>Viteae</taxon>
        <taxon>Vitis</taxon>
    </lineage>
</organism>
<dbReference type="PANTHER" id="PTHR34222">
    <property type="entry name" value="GAG_PRE-INTEGRS DOMAIN-CONTAINING PROTEIN"/>
    <property type="match status" value="1"/>
</dbReference>
<feature type="region of interest" description="Disordered" evidence="1">
    <location>
        <begin position="1"/>
        <end position="23"/>
    </location>
</feature>
<accession>A0A438IKB8</accession>
<feature type="compositionally biased region" description="Polar residues" evidence="1">
    <location>
        <begin position="1"/>
        <end position="13"/>
    </location>
</feature>
<evidence type="ECO:0000313" key="3">
    <source>
        <dbReference type="Proteomes" id="UP000288805"/>
    </source>
</evidence>